<dbReference type="Gene3D" id="2.40.70.10">
    <property type="entry name" value="Acid Proteases"/>
    <property type="match status" value="1"/>
</dbReference>
<organism evidence="2 3">
    <name type="scientific">Ricinus communis</name>
    <name type="common">Castor bean</name>
    <dbReference type="NCBI Taxonomy" id="3988"/>
    <lineage>
        <taxon>Eukaryota</taxon>
        <taxon>Viridiplantae</taxon>
        <taxon>Streptophyta</taxon>
        <taxon>Embryophyta</taxon>
        <taxon>Tracheophyta</taxon>
        <taxon>Spermatophyta</taxon>
        <taxon>Magnoliopsida</taxon>
        <taxon>eudicotyledons</taxon>
        <taxon>Gunneridae</taxon>
        <taxon>Pentapetalae</taxon>
        <taxon>rosids</taxon>
        <taxon>fabids</taxon>
        <taxon>Malpighiales</taxon>
        <taxon>Euphorbiaceae</taxon>
        <taxon>Acalyphoideae</taxon>
        <taxon>Acalypheae</taxon>
        <taxon>Ricinus</taxon>
    </lineage>
</organism>
<evidence type="ECO:0000256" key="1">
    <source>
        <dbReference type="SAM" id="MobiDB-lite"/>
    </source>
</evidence>
<dbReference type="EMBL" id="EQ974542">
    <property type="protein sequence ID" value="EEF28828.1"/>
    <property type="molecule type" value="Genomic_DNA"/>
</dbReference>
<evidence type="ECO:0000313" key="3">
    <source>
        <dbReference type="Proteomes" id="UP000008311"/>
    </source>
</evidence>
<keyword evidence="3" id="KW-1185">Reference proteome</keyword>
<dbReference type="Proteomes" id="UP000008311">
    <property type="component" value="Unassembled WGS sequence"/>
</dbReference>
<evidence type="ECO:0008006" key="4">
    <source>
        <dbReference type="Google" id="ProtNLM"/>
    </source>
</evidence>
<sequence length="195" mass="22407">MKSLKTQNQSEKLKTTERGLIYMDILTNGRKSRALIDMGATNNFITGTMASVLKLEVHKDKGNLKANVLCTVPVTISSRCEKKAISTLVKERLLEWLESSIDGHEYKKKRNNVQYYFINPKARELIVDEKAKNQLLEKGDETNLDMRMSGKTNAMTMVKSKKKTFPQGGRNRKQEQDIDIDSEDNTNHKNKRKWV</sequence>
<evidence type="ECO:0000313" key="2">
    <source>
        <dbReference type="EMBL" id="EEF28828.1"/>
    </source>
</evidence>
<name>B9T5N7_RICCO</name>
<gene>
    <name evidence="2" type="ORF">RCOM_0772430</name>
</gene>
<reference evidence="3" key="1">
    <citation type="journal article" date="2010" name="Nat. Biotechnol.">
        <title>Draft genome sequence of the oilseed species Ricinus communis.</title>
        <authorList>
            <person name="Chan A.P."/>
            <person name="Crabtree J."/>
            <person name="Zhao Q."/>
            <person name="Lorenzi H."/>
            <person name="Orvis J."/>
            <person name="Puiu D."/>
            <person name="Melake-Berhan A."/>
            <person name="Jones K.M."/>
            <person name="Redman J."/>
            <person name="Chen G."/>
            <person name="Cahoon E.B."/>
            <person name="Gedil M."/>
            <person name="Stanke M."/>
            <person name="Haas B.J."/>
            <person name="Wortman J.R."/>
            <person name="Fraser-Liggett C.M."/>
            <person name="Ravel J."/>
            <person name="Rabinowicz P.D."/>
        </authorList>
    </citation>
    <scope>NUCLEOTIDE SEQUENCE [LARGE SCALE GENOMIC DNA]</scope>
    <source>
        <strain evidence="3">cv. Hale</strain>
    </source>
</reference>
<accession>B9T5N7</accession>
<dbReference type="InParanoid" id="B9T5N7"/>
<proteinExistence type="predicted"/>
<feature type="region of interest" description="Disordered" evidence="1">
    <location>
        <begin position="159"/>
        <end position="195"/>
    </location>
</feature>
<dbReference type="AlphaFoldDB" id="B9T5N7"/>
<protein>
    <recommendedName>
        <fullName evidence="4">Aspartic peptidase DDI1-type domain-containing protein</fullName>
    </recommendedName>
</protein>
<dbReference type="InterPro" id="IPR021109">
    <property type="entry name" value="Peptidase_aspartic_dom_sf"/>
</dbReference>